<protein>
    <submittedName>
        <fullName evidence="1">Uncharacterized protein</fullName>
    </submittedName>
</protein>
<evidence type="ECO:0000313" key="2">
    <source>
        <dbReference type="Proteomes" id="UP001327560"/>
    </source>
</evidence>
<proteinExistence type="predicted"/>
<evidence type="ECO:0000313" key="1">
    <source>
        <dbReference type="EMBL" id="WOL04770.1"/>
    </source>
</evidence>
<keyword evidence="2" id="KW-1185">Reference proteome</keyword>
<dbReference type="Proteomes" id="UP001327560">
    <property type="component" value="Chromosome 4"/>
</dbReference>
<accession>A0AAQ3QDS8</accession>
<reference evidence="1 2" key="1">
    <citation type="submission" date="2023-10" db="EMBL/GenBank/DDBJ databases">
        <title>Chromosome-scale genome assembly provides insights into flower coloration mechanisms of Canna indica.</title>
        <authorList>
            <person name="Li C."/>
        </authorList>
    </citation>
    <scope>NUCLEOTIDE SEQUENCE [LARGE SCALE GENOMIC DNA]</scope>
    <source>
        <tissue evidence="1">Flower</tissue>
    </source>
</reference>
<sequence>MKIEYGDGGYILEDVPHLTDYLPHLPVYFESNEVHACIVTCSTERFPSKVTESI</sequence>
<dbReference type="AlphaFoldDB" id="A0AAQ3QDS8"/>
<name>A0AAQ3QDS8_9LILI</name>
<dbReference type="EMBL" id="CP136893">
    <property type="protein sequence ID" value="WOL04770.1"/>
    <property type="molecule type" value="Genomic_DNA"/>
</dbReference>
<organism evidence="1 2">
    <name type="scientific">Canna indica</name>
    <name type="common">Indian-shot</name>
    <dbReference type="NCBI Taxonomy" id="4628"/>
    <lineage>
        <taxon>Eukaryota</taxon>
        <taxon>Viridiplantae</taxon>
        <taxon>Streptophyta</taxon>
        <taxon>Embryophyta</taxon>
        <taxon>Tracheophyta</taxon>
        <taxon>Spermatophyta</taxon>
        <taxon>Magnoliopsida</taxon>
        <taxon>Liliopsida</taxon>
        <taxon>Zingiberales</taxon>
        <taxon>Cannaceae</taxon>
        <taxon>Canna</taxon>
    </lineage>
</organism>
<gene>
    <name evidence="1" type="ORF">Cni_G13492</name>
</gene>